<evidence type="ECO:0000256" key="1">
    <source>
        <dbReference type="SAM" id="Phobius"/>
    </source>
</evidence>
<keyword evidence="1" id="KW-0472">Membrane</keyword>
<protein>
    <recommendedName>
        <fullName evidence="4">Type II secretion system protein GspF domain-containing protein</fullName>
    </recommendedName>
</protein>
<keyword evidence="1" id="KW-1133">Transmembrane helix</keyword>
<name>A0ABT9TTH6_PAEHA</name>
<comment type="caution">
    <text evidence="2">The sequence shown here is derived from an EMBL/GenBank/DDBJ whole genome shotgun (WGS) entry which is preliminary data.</text>
</comment>
<accession>A0ABT9TTH6</accession>
<feature type="transmembrane region" description="Helical" evidence="1">
    <location>
        <begin position="652"/>
        <end position="673"/>
    </location>
</feature>
<dbReference type="RefSeq" id="WP_307199925.1">
    <property type="nucleotide sequence ID" value="NZ_JAUSSU010000001.1"/>
</dbReference>
<feature type="transmembrane region" description="Helical" evidence="1">
    <location>
        <begin position="392"/>
        <end position="413"/>
    </location>
</feature>
<sequence length="688" mass="79994">MTGSWALFALFIGIAVVMALIFIAVTVRKEGGRKQAGSAIERMFDVKSNKRKWNLLLQWFYVRCYRTPVLKLYIRRIRKRLEILHAYDEYVIRRETMSITLLTLAITITVTLLILLLIGNAMAIPWILLGVIVSHGILVDTFVNKSEDRLLKQTVILLEDVRHHYQQTKNVEEAIYAASETLAHPAGKHAERVYEVLTAEDQEQELETYYEVAPNRYFRLFAGISYLVAEYGDRNIRTGSMFLNALAKLVQEINYEIMRRDKLNYLLKGLAVIAIAPVLALYPLESWARTYFPIMADFYESKTGMIVKVLFFAVVLASYLVIRKMLEYDEARYAAQGKRLKWEQWLYKQKPVSVMIDRLVPSPHKRLHFQLSTLLKQANSQLTLEWLYVQRVLLCVVSFAVTAGLFVYLHAAVKHDVLHDPLRNMGIFGVLSEDEKQKAEERTAFDREMLQQLQDQKDVTKDRVIEAVSVQTDTDRNELSVIQTAQRIFDKYNIVHSEYFKWWELIVAIAAGIVAYHSPVWLIQFQRRMRQIEMQNEVDQFHTIISILAEFERISVETIMEWMERFSLIFRDSIKNGLNQYSSGALEALEQIKLEAPFVPYIRIIEKLQLAVEKIPVKDAFDDLEMAREYYMEKRKEHNSRVIEQKASFGKIVGFVPFGYIVFLDLVLPMLYLSVVQMGQSMRSISGI</sequence>
<feature type="transmembrane region" description="Helical" evidence="1">
    <location>
        <begin position="6"/>
        <end position="27"/>
    </location>
</feature>
<organism evidence="2 3">
    <name type="scientific">Paenibacillus harenae</name>
    <dbReference type="NCBI Taxonomy" id="306543"/>
    <lineage>
        <taxon>Bacteria</taxon>
        <taxon>Bacillati</taxon>
        <taxon>Bacillota</taxon>
        <taxon>Bacilli</taxon>
        <taxon>Bacillales</taxon>
        <taxon>Paenibacillaceae</taxon>
        <taxon>Paenibacillus</taxon>
    </lineage>
</organism>
<dbReference type="EMBL" id="JAUSSU010000001">
    <property type="protein sequence ID" value="MDQ0110655.1"/>
    <property type="molecule type" value="Genomic_DNA"/>
</dbReference>
<keyword evidence="1" id="KW-0812">Transmembrane</keyword>
<dbReference type="Proteomes" id="UP001229346">
    <property type="component" value="Unassembled WGS sequence"/>
</dbReference>
<keyword evidence="3" id="KW-1185">Reference proteome</keyword>
<evidence type="ECO:0008006" key="4">
    <source>
        <dbReference type="Google" id="ProtNLM"/>
    </source>
</evidence>
<evidence type="ECO:0000313" key="2">
    <source>
        <dbReference type="EMBL" id="MDQ0110655.1"/>
    </source>
</evidence>
<feature type="transmembrane region" description="Helical" evidence="1">
    <location>
        <begin position="304"/>
        <end position="322"/>
    </location>
</feature>
<feature type="transmembrane region" description="Helical" evidence="1">
    <location>
        <begin position="99"/>
        <end position="118"/>
    </location>
</feature>
<feature type="transmembrane region" description="Helical" evidence="1">
    <location>
        <begin position="502"/>
        <end position="523"/>
    </location>
</feature>
<evidence type="ECO:0000313" key="3">
    <source>
        <dbReference type="Proteomes" id="UP001229346"/>
    </source>
</evidence>
<gene>
    <name evidence="2" type="ORF">J2T15_000071</name>
</gene>
<feature type="transmembrane region" description="Helical" evidence="1">
    <location>
        <begin position="265"/>
        <end position="284"/>
    </location>
</feature>
<proteinExistence type="predicted"/>
<feature type="transmembrane region" description="Helical" evidence="1">
    <location>
        <begin position="124"/>
        <end position="143"/>
    </location>
</feature>
<reference evidence="2 3" key="1">
    <citation type="submission" date="2023-07" db="EMBL/GenBank/DDBJ databases">
        <title>Sorghum-associated microbial communities from plants grown in Nebraska, USA.</title>
        <authorList>
            <person name="Schachtman D."/>
        </authorList>
    </citation>
    <scope>NUCLEOTIDE SEQUENCE [LARGE SCALE GENOMIC DNA]</scope>
    <source>
        <strain evidence="2 3">CC482</strain>
    </source>
</reference>